<name>A0ABU4WCZ7_9FUSO</name>
<reference evidence="2" key="1">
    <citation type="submission" date="2023-07" db="EMBL/GenBank/DDBJ databases">
        <authorList>
            <person name="Colorado M.A."/>
            <person name="Villamil L.M."/>
            <person name="Melo J.F."/>
            <person name="Rodriguez J.A."/>
            <person name="Ruiz R.Y."/>
        </authorList>
    </citation>
    <scope>NUCLEOTIDE SEQUENCE [LARGE SCALE GENOMIC DNA]</scope>
    <source>
        <strain evidence="2">C33</strain>
    </source>
</reference>
<accession>A0ABU4WCZ7</accession>
<keyword evidence="2" id="KW-1185">Reference proteome</keyword>
<gene>
    <name evidence="1" type="ORF">RFV38_13000</name>
</gene>
<comment type="caution">
    <text evidence="1">The sequence shown here is derived from an EMBL/GenBank/DDBJ whole genome shotgun (WGS) entry which is preliminary data.</text>
</comment>
<organism evidence="1 2">
    <name type="scientific">Candidatus Cetobacterium colombiensis</name>
    <dbReference type="NCBI Taxonomy" id="3073100"/>
    <lineage>
        <taxon>Bacteria</taxon>
        <taxon>Fusobacteriati</taxon>
        <taxon>Fusobacteriota</taxon>
        <taxon>Fusobacteriia</taxon>
        <taxon>Fusobacteriales</taxon>
        <taxon>Fusobacteriaceae</taxon>
        <taxon>Cetobacterium</taxon>
    </lineage>
</organism>
<dbReference type="Proteomes" id="UP001279681">
    <property type="component" value="Unassembled WGS sequence"/>
</dbReference>
<sequence length="71" mass="7899">MLDKTFLVLKPKTSSLLLEIKFVEAIGLTAALNPSTKDFHSRVSHSSKRIGITDLKSSKTARRISYLPNLN</sequence>
<proteinExistence type="predicted"/>
<evidence type="ECO:0000313" key="1">
    <source>
        <dbReference type="EMBL" id="MDX8337397.1"/>
    </source>
</evidence>
<evidence type="ECO:0000313" key="2">
    <source>
        <dbReference type="Proteomes" id="UP001279681"/>
    </source>
</evidence>
<dbReference type="RefSeq" id="WP_320314735.1">
    <property type="nucleotide sequence ID" value="NZ_JAVIKH010000036.1"/>
</dbReference>
<protein>
    <submittedName>
        <fullName evidence="1">Uncharacterized protein</fullName>
    </submittedName>
</protein>
<dbReference type="EMBL" id="JAVIKH010000036">
    <property type="protein sequence ID" value="MDX8337397.1"/>
    <property type="molecule type" value="Genomic_DNA"/>
</dbReference>